<comment type="caution">
    <text evidence="2">The sequence shown here is derived from an EMBL/GenBank/DDBJ whole genome shotgun (WGS) entry which is preliminary data.</text>
</comment>
<proteinExistence type="predicted"/>
<dbReference type="Proteomes" id="UP001165041">
    <property type="component" value="Unassembled WGS sequence"/>
</dbReference>
<protein>
    <submittedName>
        <fullName evidence="2">Uncharacterized protein</fullName>
    </submittedName>
</protein>
<feature type="region of interest" description="Disordered" evidence="1">
    <location>
        <begin position="37"/>
        <end position="61"/>
    </location>
</feature>
<accession>A0A9W6Q3L9</accession>
<dbReference type="AlphaFoldDB" id="A0A9W6Q3L9"/>
<feature type="region of interest" description="Disordered" evidence="1">
    <location>
        <begin position="1"/>
        <end position="24"/>
    </location>
</feature>
<organism evidence="2 3">
    <name type="scientific">Kitasatospora phosalacinea</name>
    <dbReference type="NCBI Taxonomy" id="2065"/>
    <lineage>
        <taxon>Bacteria</taxon>
        <taxon>Bacillati</taxon>
        <taxon>Actinomycetota</taxon>
        <taxon>Actinomycetes</taxon>
        <taxon>Kitasatosporales</taxon>
        <taxon>Streptomycetaceae</taxon>
        <taxon>Kitasatospora</taxon>
    </lineage>
</organism>
<name>A0A9W6Q3L9_9ACTN</name>
<evidence type="ECO:0000313" key="2">
    <source>
        <dbReference type="EMBL" id="GLW67823.1"/>
    </source>
</evidence>
<dbReference type="EMBL" id="BSSA01000001">
    <property type="protein sequence ID" value="GLW67823.1"/>
    <property type="molecule type" value="Genomic_DNA"/>
</dbReference>
<gene>
    <name evidence="2" type="ORF">Kpho02_01220</name>
</gene>
<reference evidence="2" key="1">
    <citation type="submission" date="2023-02" db="EMBL/GenBank/DDBJ databases">
        <title>Kitasatospora phosalacinea NBRC 14627.</title>
        <authorList>
            <person name="Ichikawa N."/>
            <person name="Sato H."/>
            <person name="Tonouchi N."/>
        </authorList>
    </citation>
    <scope>NUCLEOTIDE SEQUENCE</scope>
    <source>
        <strain evidence="2">NBRC 14627</strain>
    </source>
</reference>
<evidence type="ECO:0000256" key="1">
    <source>
        <dbReference type="SAM" id="MobiDB-lite"/>
    </source>
</evidence>
<evidence type="ECO:0000313" key="3">
    <source>
        <dbReference type="Proteomes" id="UP001165041"/>
    </source>
</evidence>
<sequence length="93" mass="9344">MVATPTPAAVLTSPSGTGAGVNSATVKVPDARMAAMVGRRTDNPAETRGSWARDSWDRDSWDRDSWAQGALSREVGAAGCGAAGGVAPSTQAG</sequence>
<feature type="compositionally biased region" description="Polar residues" evidence="1">
    <location>
        <begin position="12"/>
        <end position="24"/>
    </location>
</feature>